<dbReference type="Gene3D" id="3.40.50.720">
    <property type="entry name" value="NAD(P)-binding Rossmann-like Domain"/>
    <property type="match status" value="1"/>
</dbReference>
<comment type="caution">
    <text evidence="2">The sequence shown here is derived from an EMBL/GenBank/DDBJ whole genome shotgun (WGS) entry which is preliminary data.</text>
</comment>
<feature type="domain" description="NAD(P)-binding" evidence="1">
    <location>
        <begin position="7"/>
        <end position="197"/>
    </location>
</feature>
<dbReference type="Proteomes" id="UP000031675">
    <property type="component" value="Unassembled WGS sequence"/>
</dbReference>
<dbReference type="AlphaFoldDB" id="A0A0C2JQZ0"/>
<organism evidence="2 3">
    <name type="scientific">Streptomonospora alba</name>
    <dbReference type="NCBI Taxonomy" id="183763"/>
    <lineage>
        <taxon>Bacteria</taxon>
        <taxon>Bacillati</taxon>
        <taxon>Actinomycetota</taxon>
        <taxon>Actinomycetes</taxon>
        <taxon>Streptosporangiales</taxon>
        <taxon>Nocardiopsidaceae</taxon>
        <taxon>Streptomonospora</taxon>
    </lineage>
</organism>
<dbReference type="InterPro" id="IPR051606">
    <property type="entry name" value="Polyketide_Oxido-like"/>
</dbReference>
<dbReference type="GO" id="GO:0004074">
    <property type="term" value="F:biliverdin reductase [NAD(P)H] activity"/>
    <property type="evidence" value="ECO:0007669"/>
    <property type="project" value="TreeGrafter"/>
</dbReference>
<dbReference type="PANTHER" id="PTHR43355">
    <property type="entry name" value="FLAVIN REDUCTASE (NADPH)"/>
    <property type="match status" value="1"/>
</dbReference>
<evidence type="ECO:0000313" key="2">
    <source>
        <dbReference type="EMBL" id="KIH99237.1"/>
    </source>
</evidence>
<gene>
    <name evidence="2" type="ORF">LP52_08990</name>
</gene>
<dbReference type="STRING" id="183763.LP52_08990"/>
<protein>
    <submittedName>
        <fullName evidence="2">NADH-flavin reductase</fullName>
    </submittedName>
</protein>
<evidence type="ECO:0000313" key="3">
    <source>
        <dbReference type="Proteomes" id="UP000031675"/>
    </source>
</evidence>
<dbReference type="InterPro" id="IPR016040">
    <property type="entry name" value="NAD(P)-bd_dom"/>
</dbReference>
<dbReference type="InterPro" id="IPR036291">
    <property type="entry name" value="NAD(P)-bd_dom_sf"/>
</dbReference>
<dbReference type="PANTHER" id="PTHR43355:SF2">
    <property type="entry name" value="FLAVIN REDUCTASE (NADPH)"/>
    <property type="match status" value="1"/>
</dbReference>
<accession>A0A0C2JQZ0</accession>
<dbReference type="EMBL" id="JROO01000014">
    <property type="protein sequence ID" value="KIH99237.1"/>
    <property type="molecule type" value="Genomic_DNA"/>
</dbReference>
<dbReference type="RefSeq" id="WP_040272344.1">
    <property type="nucleotide sequence ID" value="NZ_JROO01000014.1"/>
</dbReference>
<dbReference type="GO" id="GO:0042602">
    <property type="term" value="F:riboflavin reductase (NADPH) activity"/>
    <property type="evidence" value="ECO:0007669"/>
    <property type="project" value="TreeGrafter"/>
</dbReference>
<proteinExistence type="predicted"/>
<keyword evidence="3" id="KW-1185">Reference proteome</keyword>
<dbReference type="Pfam" id="PF13460">
    <property type="entry name" value="NAD_binding_10"/>
    <property type="match status" value="1"/>
</dbReference>
<dbReference type="SUPFAM" id="SSF51735">
    <property type="entry name" value="NAD(P)-binding Rossmann-fold domains"/>
    <property type="match status" value="1"/>
</dbReference>
<sequence length="210" mass="22292">MNLTLMGATGGLGRAFARQACAAGHNVTALVRDPARMDFSHENLRLARADVADPGELAGFIEGRDAVVSALGHRGKGPATVGRRAAAATTEAMKRTGVERLVVVSAAGMVTGADDGPLTRLVAKPLLQRILREHFADLAAMEETVRASGLAWTIVRPPQLLDKPYTGRYRTAVGRNLRGGMRIGRADAAHCMLECVEKGEPLRASVQPAY</sequence>
<name>A0A0C2JQZ0_9ACTN</name>
<reference evidence="3" key="1">
    <citation type="journal article" date="2015" name="Chem. Biol.">
        <title>Structure, bioactivity, and resistance mechanism of streptomonomicin, an unusual lasso Peptide from an understudied halophilic actinomycete.</title>
        <authorList>
            <person name="Metelev M."/>
            <person name="Tietz J.I."/>
            <person name="Melby J.O."/>
            <person name="Blair P.M."/>
            <person name="Zhu L."/>
            <person name="Livnat I."/>
            <person name="Severinov K."/>
            <person name="Mitchell D.A."/>
        </authorList>
    </citation>
    <scope>NUCLEOTIDE SEQUENCE [LARGE SCALE GENOMIC DNA]</scope>
    <source>
        <strain evidence="3">YIM 90003</strain>
    </source>
</reference>
<dbReference type="OrthoDB" id="3763081at2"/>
<evidence type="ECO:0000259" key="1">
    <source>
        <dbReference type="Pfam" id="PF13460"/>
    </source>
</evidence>